<accession>A0ABV2TRK7</accession>
<name>A0ABV2TRK7_9FLAO</name>
<evidence type="ECO:0000256" key="3">
    <source>
        <dbReference type="ARBA" id="ARBA00022989"/>
    </source>
</evidence>
<keyword evidence="7" id="KW-1185">Reference proteome</keyword>
<dbReference type="RefSeq" id="WP_354616768.1">
    <property type="nucleotide sequence ID" value="NZ_JBEWYP010000001.1"/>
</dbReference>
<evidence type="ECO:0000256" key="4">
    <source>
        <dbReference type="ARBA" id="ARBA00023136"/>
    </source>
</evidence>
<evidence type="ECO:0000256" key="1">
    <source>
        <dbReference type="ARBA" id="ARBA00004141"/>
    </source>
</evidence>
<evidence type="ECO:0000256" key="2">
    <source>
        <dbReference type="ARBA" id="ARBA00022692"/>
    </source>
</evidence>
<protein>
    <submittedName>
        <fullName evidence="6">DUF4870 domain-containing protein</fullName>
    </submittedName>
</protein>
<dbReference type="Pfam" id="PF09685">
    <property type="entry name" value="MamF_MmsF"/>
    <property type="match status" value="1"/>
</dbReference>
<evidence type="ECO:0000256" key="5">
    <source>
        <dbReference type="SAM" id="Phobius"/>
    </source>
</evidence>
<keyword evidence="4 5" id="KW-0472">Membrane</keyword>
<comment type="subcellular location">
    <subcellularLocation>
        <location evidence="1">Membrane</location>
        <topology evidence="1">Multi-pass membrane protein</topology>
    </subcellularLocation>
</comment>
<evidence type="ECO:0000313" key="7">
    <source>
        <dbReference type="Proteomes" id="UP001549773"/>
    </source>
</evidence>
<dbReference type="Proteomes" id="UP001549773">
    <property type="component" value="Unassembled WGS sequence"/>
</dbReference>
<proteinExistence type="predicted"/>
<feature type="transmembrane region" description="Helical" evidence="5">
    <location>
        <begin position="20"/>
        <end position="41"/>
    </location>
</feature>
<keyword evidence="2 5" id="KW-0812">Transmembrane</keyword>
<keyword evidence="3 5" id="KW-1133">Transmembrane helix</keyword>
<dbReference type="InterPro" id="IPR019109">
    <property type="entry name" value="MamF_MmsF"/>
</dbReference>
<reference evidence="6 7" key="1">
    <citation type="submission" date="2024-07" db="EMBL/GenBank/DDBJ databases">
        <title>The genome sequence of type strain Sediminicola luteus GDMCC 1.2596T.</title>
        <authorList>
            <person name="Liu Y."/>
        </authorList>
    </citation>
    <scope>NUCLEOTIDE SEQUENCE [LARGE SCALE GENOMIC DNA]</scope>
    <source>
        <strain evidence="6 7">GDMCC 1.2596</strain>
    </source>
</reference>
<comment type="caution">
    <text evidence="6">The sequence shown here is derived from an EMBL/GenBank/DDBJ whole genome shotgun (WGS) entry which is preliminary data.</text>
</comment>
<sequence length="157" mass="17918">MTDTLTKHERNLSAFIHASVFSRYFIPFGNIILPLILWTINKKDYKFVDFNGKQVLNFQISILLYALVLGVLSVPFLFGAFPNIFEIDNMIFNSFDGFHWNLDGSNFNFGNRFFPFGIAALAQGALVVINIVYSILGTIRTNEGQTFKYPISINFIK</sequence>
<organism evidence="6 7">
    <name type="scientific">Sediminicola luteus</name>
    <dbReference type="NCBI Taxonomy" id="319238"/>
    <lineage>
        <taxon>Bacteria</taxon>
        <taxon>Pseudomonadati</taxon>
        <taxon>Bacteroidota</taxon>
        <taxon>Flavobacteriia</taxon>
        <taxon>Flavobacteriales</taxon>
        <taxon>Flavobacteriaceae</taxon>
        <taxon>Sediminicola</taxon>
    </lineage>
</organism>
<gene>
    <name evidence="6" type="ORF">ABXZ32_00675</name>
</gene>
<feature type="transmembrane region" description="Helical" evidence="5">
    <location>
        <begin position="113"/>
        <end position="136"/>
    </location>
</feature>
<feature type="transmembrane region" description="Helical" evidence="5">
    <location>
        <begin position="62"/>
        <end position="85"/>
    </location>
</feature>
<dbReference type="EMBL" id="JBEWYP010000001">
    <property type="protein sequence ID" value="MET7027886.1"/>
    <property type="molecule type" value="Genomic_DNA"/>
</dbReference>
<evidence type="ECO:0000313" key="6">
    <source>
        <dbReference type="EMBL" id="MET7027886.1"/>
    </source>
</evidence>